<gene>
    <name evidence="1" type="ORF">R3P93_09045</name>
</gene>
<dbReference type="Proteomes" id="UP001186104">
    <property type="component" value="Unassembled WGS sequence"/>
</dbReference>
<proteinExistence type="predicted"/>
<sequence>MRSAERRYRSTALDRVFADTRIVTAVGPVRGLDIERTRATLRAAERVARTPHVALEPRSDTRQWRYRSDIAGDNVTAGTGATDDLGRMLTDIRRRDGARGPLEVIVFEDHLAVDYSHGIGDGQIGVMMLAAFSDDADGTLVPALATGLPASATWKALWRHYSRHPKTLADFWKLRGRHRAEADGDSAPRRRIENWESAKVSRAGYMNRTRVDELKHWTAEYMPGATAASISTALWSAALRAEGVDIDDHIMVLFNSRRYLDPAQQSSHGNFVVGIPLHLPSGTTPVGITAAMREVIESGWPIAVLGMSLLRDAATRFRSSARAQTDSVVEVPETLRLAVSDLGRLRVFDHLDWADDGRPPQMAASLEPDGPDGCTMLIAEIAGGRTYTASFCSKMIDVGVVDAALRRMCDDPVLLLRDAF</sequence>
<keyword evidence="2" id="KW-1185">Reference proteome</keyword>
<accession>A0ABU4D047</accession>
<evidence type="ECO:0008006" key="3">
    <source>
        <dbReference type="Google" id="ProtNLM"/>
    </source>
</evidence>
<reference evidence="1 2" key="1">
    <citation type="submission" date="2023-10" db="EMBL/GenBank/DDBJ databases">
        <title>Development of a sustainable strategy for remediation of hydrocarbon-contaminated territories based on the waste exchange concept.</title>
        <authorList>
            <person name="Krivoruchko A."/>
        </authorList>
    </citation>
    <scope>NUCLEOTIDE SEQUENCE [LARGE SCALE GENOMIC DNA]</scope>
    <source>
        <strain evidence="1 2">IEGM 1327</strain>
    </source>
</reference>
<evidence type="ECO:0000313" key="1">
    <source>
        <dbReference type="EMBL" id="MDV6302702.1"/>
    </source>
</evidence>
<organism evidence="1 2">
    <name type="scientific">Rhodococcus cerastii</name>
    <dbReference type="NCBI Taxonomy" id="908616"/>
    <lineage>
        <taxon>Bacteria</taxon>
        <taxon>Bacillati</taxon>
        <taxon>Actinomycetota</taxon>
        <taxon>Actinomycetes</taxon>
        <taxon>Mycobacteriales</taxon>
        <taxon>Nocardiaceae</taxon>
        <taxon>Rhodococcus</taxon>
    </lineage>
</organism>
<dbReference type="RefSeq" id="WP_317532831.1">
    <property type="nucleotide sequence ID" value="NZ_JAWLKF010000003.1"/>
</dbReference>
<name>A0ABU4D047_9NOCA</name>
<comment type="caution">
    <text evidence="1">The sequence shown here is derived from an EMBL/GenBank/DDBJ whole genome shotgun (WGS) entry which is preliminary data.</text>
</comment>
<dbReference type="EMBL" id="JAWLKF010000003">
    <property type="protein sequence ID" value="MDV6302702.1"/>
    <property type="molecule type" value="Genomic_DNA"/>
</dbReference>
<protein>
    <recommendedName>
        <fullName evidence="3">Condensation domain-containing protein</fullName>
    </recommendedName>
</protein>
<evidence type="ECO:0000313" key="2">
    <source>
        <dbReference type="Proteomes" id="UP001186104"/>
    </source>
</evidence>